<dbReference type="PANTHER" id="PTHR24291">
    <property type="entry name" value="CYTOCHROME P450 FAMILY 4"/>
    <property type="match status" value="1"/>
</dbReference>
<evidence type="ECO:0000256" key="4">
    <source>
        <dbReference type="ARBA" id="ARBA00023002"/>
    </source>
</evidence>
<feature type="binding site" description="axial binding residue" evidence="7">
    <location>
        <position position="429"/>
    </location>
    <ligand>
        <name>heme</name>
        <dbReference type="ChEBI" id="CHEBI:30413"/>
    </ligand>
    <ligandPart>
        <name>Fe</name>
        <dbReference type="ChEBI" id="CHEBI:18248"/>
    </ligandPart>
</feature>
<dbReference type="InterPro" id="IPR002401">
    <property type="entry name" value="Cyt_P450_E_grp-I"/>
</dbReference>
<dbReference type="VEuPathDB" id="FungiDB:RhiirFUN_005192"/>
<proteinExistence type="inferred from homology"/>
<dbReference type="PROSITE" id="PS00086">
    <property type="entry name" value="CYTOCHROME_P450"/>
    <property type="match status" value="1"/>
</dbReference>
<dbReference type="Gene3D" id="1.10.630.10">
    <property type="entry name" value="Cytochrome P450"/>
    <property type="match status" value="1"/>
</dbReference>
<comment type="similarity">
    <text evidence="1 8">Belongs to the cytochrome P450 family.</text>
</comment>
<dbReference type="GO" id="GO:0020037">
    <property type="term" value="F:heme binding"/>
    <property type="evidence" value="ECO:0007669"/>
    <property type="project" value="InterPro"/>
</dbReference>
<dbReference type="VEuPathDB" id="FungiDB:FUN_005513"/>
<dbReference type="Proteomes" id="UP000233469">
    <property type="component" value="Unassembled WGS sequence"/>
</dbReference>
<evidence type="ECO:0000256" key="7">
    <source>
        <dbReference type="PIRSR" id="PIRSR602401-1"/>
    </source>
</evidence>
<dbReference type="Pfam" id="PF00067">
    <property type="entry name" value="p450"/>
    <property type="match status" value="1"/>
</dbReference>
<dbReference type="PRINTS" id="PR00385">
    <property type="entry name" value="P450"/>
</dbReference>
<dbReference type="InterPro" id="IPR001128">
    <property type="entry name" value="Cyt_P450"/>
</dbReference>
<dbReference type="AlphaFoldDB" id="A0A2N1NIV1"/>
<keyword evidence="4 8" id="KW-0560">Oxidoreductase</keyword>
<organism evidence="9 10">
    <name type="scientific">Rhizophagus irregularis</name>
    <dbReference type="NCBI Taxonomy" id="588596"/>
    <lineage>
        <taxon>Eukaryota</taxon>
        <taxon>Fungi</taxon>
        <taxon>Fungi incertae sedis</taxon>
        <taxon>Mucoromycota</taxon>
        <taxon>Glomeromycotina</taxon>
        <taxon>Glomeromycetes</taxon>
        <taxon>Glomerales</taxon>
        <taxon>Glomeraceae</taxon>
        <taxon>Rhizophagus</taxon>
    </lineage>
</organism>
<accession>A0A2N1NIV1</accession>
<comment type="cofactor">
    <cofactor evidence="7">
        <name>heme</name>
        <dbReference type="ChEBI" id="CHEBI:30413"/>
    </cofactor>
</comment>
<dbReference type="SUPFAM" id="SSF48264">
    <property type="entry name" value="Cytochrome P450"/>
    <property type="match status" value="1"/>
</dbReference>
<keyword evidence="3 7" id="KW-0479">Metal-binding</keyword>
<evidence type="ECO:0000256" key="8">
    <source>
        <dbReference type="RuleBase" id="RU000461"/>
    </source>
</evidence>
<evidence type="ECO:0000256" key="5">
    <source>
        <dbReference type="ARBA" id="ARBA00023004"/>
    </source>
</evidence>
<comment type="caution">
    <text evidence="9">The sequence shown here is derived from an EMBL/GenBank/DDBJ whole genome shotgun (WGS) entry which is preliminary data.</text>
</comment>
<dbReference type="InterPro" id="IPR050196">
    <property type="entry name" value="Cytochrome_P450_Monoox"/>
</dbReference>
<sequence>MNFLIIIISLISFIVYKIYQKLRVPKGLENVPTISSTGFIIELLNKAGPDKRWEKMKDLVEKEGIGKFWFNGEWMVMITDLGLVKDIITKSDLYPKIPLEESFPGSLIAQYYGTNVVMSNGDVWRRHRRITNPSFRSLPVHVFVESVMKLLDVMEKVDNEPIEIKNFMHSLTLDVLGRAAFGFDFNNLEDPKNVYVTTYNEVLKELGNPLYFVIPFLSYLPRPEALKKMTKLNNLYDGLVEKKRQSMKSGELDEKINNNSADLLEHMISACNDPENPTLTNDELRYNLAIFMLAGHDTTANSLTTILYLLAIHKDAQKKVRDEILRVLGDNLIPSMEQHKELKYMNMVINENLRLYPPIAQLSVRKNVQDVKFNDHIIPAQTPLFLSVYGIHHSSKNWENPEEFIPERFENEKHDHFAWLGFGGGSRACLGNNFSLIEQRITLCALLRKYEVSLPADSIHKDKLQIEPDNSGTMGPYPIPLIFKRRTE</sequence>
<dbReference type="GO" id="GO:0016705">
    <property type="term" value="F:oxidoreductase activity, acting on paired donors, with incorporation or reduction of molecular oxygen"/>
    <property type="evidence" value="ECO:0007669"/>
    <property type="project" value="InterPro"/>
</dbReference>
<evidence type="ECO:0000256" key="3">
    <source>
        <dbReference type="ARBA" id="ARBA00022723"/>
    </source>
</evidence>
<keyword evidence="5 7" id="KW-0408">Iron</keyword>
<dbReference type="PRINTS" id="PR00463">
    <property type="entry name" value="EP450I"/>
</dbReference>
<keyword evidence="6 8" id="KW-0503">Monooxygenase</keyword>
<evidence type="ECO:0000256" key="1">
    <source>
        <dbReference type="ARBA" id="ARBA00010617"/>
    </source>
</evidence>
<dbReference type="InterPro" id="IPR017972">
    <property type="entry name" value="Cyt_P450_CS"/>
</dbReference>
<gene>
    <name evidence="9" type="ORF">RhiirC2_694735</name>
</gene>
<evidence type="ECO:0000256" key="6">
    <source>
        <dbReference type="ARBA" id="ARBA00023033"/>
    </source>
</evidence>
<name>A0A2N1NIV1_9GLOM</name>
<dbReference type="VEuPathDB" id="FungiDB:RhiirA1_419140"/>
<evidence type="ECO:0000313" key="10">
    <source>
        <dbReference type="Proteomes" id="UP000233469"/>
    </source>
</evidence>
<evidence type="ECO:0000256" key="2">
    <source>
        <dbReference type="ARBA" id="ARBA00022617"/>
    </source>
</evidence>
<keyword evidence="2 7" id="KW-0349">Heme</keyword>
<reference evidence="9 10" key="1">
    <citation type="submission" date="2016-04" db="EMBL/GenBank/DDBJ databases">
        <title>Genome analyses suggest a sexual origin of heterokaryosis in a supposedly ancient asexual fungus.</title>
        <authorList>
            <person name="Ropars J."/>
            <person name="Sedzielewska K."/>
            <person name="Noel J."/>
            <person name="Charron P."/>
            <person name="Farinelli L."/>
            <person name="Marton T."/>
            <person name="Kruger M."/>
            <person name="Pelin A."/>
            <person name="Brachmann A."/>
            <person name="Corradi N."/>
        </authorList>
    </citation>
    <scope>NUCLEOTIDE SEQUENCE [LARGE SCALE GENOMIC DNA]</scope>
    <source>
        <strain evidence="9 10">C2</strain>
    </source>
</reference>
<dbReference type="InterPro" id="IPR036396">
    <property type="entry name" value="Cyt_P450_sf"/>
</dbReference>
<dbReference type="EMBL" id="LLXL01000347">
    <property type="protein sequence ID" value="PKK73771.1"/>
    <property type="molecule type" value="Genomic_DNA"/>
</dbReference>
<dbReference type="GO" id="GO:0004497">
    <property type="term" value="F:monooxygenase activity"/>
    <property type="evidence" value="ECO:0007669"/>
    <property type="project" value="UniProtKB-KW"/>
</dbReference>
<protein>
    <submittedName>
        <fullName evidence="9">Cytochrome P450</fullName>
    </submittedName>
</protein>
<dbReference type="PANTHER" id="PTHR24291:SF50">
    <property type="entry name" value="BIFUNCTIONAL ALBAFLAVENONE MONOOXYGENASE_TERPENE SYNTHASE"/>
    <property type="match status" value="1"/>
</dbReference>
<dbReference type="GO" id="GO:0005506">
    <property type="term" value="F:iron ion binding"/>
    <property type="evidence" value="ECO:0007669"/>
    <property type="project" value="InterPro"/>
</dbReference>
<evidence type="ECO:0000313" key="9">
    <source>
        <dbReference type="EMBL" id="PKK73771.1"/>
    </source>
</evidence>
<reference evidence="9 10" key="2">
    <citation type="submission" date="2017-10" db="EMBL/GenBank/DDBJ databases">
        <title>Extensive intraspecific genome diversity in a model arbuscular mycorrhizal fungus.</title>
        <authorList>
            <person name="Chen E.C.H."/>
            <person name="Morin E."/>
            <person name="Baudet D."/>
            <person name="Noel J."/>
            <person name="Ndikumana S."/>
            <person name="Charron P."/>
            <person name="St-Onge C."/>
            <person name="Giorgi J."/>
            <person name="Grigoriev I.V."/>
            <person name="Roux C."/>
            <person name="Martin F.M."/>
            <person name="Corradi N."/>
        </authorList>
    </citation>
    <scope>NUCLEOTIDE SEQUENCE [LARGE SCALE GENOMIC DNA]</scope>
    <source>
        <strain evidence="9 10">C2</strain>
    </source>
</reference>